<dbReference type="RefSeq" id="WP_092872655.1">
    <property type="nucleotide sequence ID" value="NZ_FOJY01000011.1"/>
</dbReference>
<dbReference type="Proteomes" id="UP000198838">
    <property type="component" value="Unassembled WGS sequence"/>
</dbReference>
<dbReference type="Gene3D" id="3.20.20.80">
    <property type="entry name" value="Glycosidases"/>
    <property type="match status" value="1"/>
</dbReference>
<dbReference type="InterPro" id="IPR017853">
    <property type="entry name" value="GH"/>
</dbReference>
<dbReference type="GO" id="GO:0008061">
    <property type="term" value="F:chitin binding"/>
    <property type="evidence" value="ECO:0007669"/>
    <property type="project" value="InterPro"/>
</dbReference>
<keyword evidence="8" id="KW-1185">Reference proteome</keyword>
<dbReference type="GO" id="GO:0004553">
    <property type="term" value="F:hydrolase activity, hydrolyzing O-glycosyl compounds"/>
    <property type="evidence" value="ECO:0007669"/>
    <property type="project" value="InterPro"/>
</dbReference>
<dbReference type="GO" id="GO:0005975">
    <property type="term" value="P:carbohydrate metabolic process"/>
    <property type="evidence" value="ECO:0007669"/>
    <property type="project" value="InterPro"/>
</dbReference>
<gene>
    <name evidence="7" type="ORF">SAMN05216249_11133</name>
</gene>
<feature type="domain" description="GH18" evidence="6">
    <location>
        <begin position="251"/>
        <end position="580"/>
    </location>
</feature>
<dbReference type="SUPFAM" id="SSF51445">
    <property type="entry name" value="(Trans)glycosidases"/>
    <property type="match status" value="1"/>
</dbReference>
<evidence type="ECO:0000259" key="6">
    <source>
        <dbReference type="PROSITE" id="PS51910"/>
    </source>
</evidence>
<dbReference type="SMART" id="SM00636">
    <property type="entry name" value="Glyco_18"/>
    <property type="match status" value="1"/>
</dbReference>
<dbReference type="Pfam" id="PF08239">
    <property type="entry name" value="SH3_3"/>
    <property type="match status" value="1"/>
</dbReference>
<evidence type="ECO:0000313" key="8">
    <source>
        <dbReference type="Proteomes" id="UP000198838"/>
    </source>
</evidence>
<keyword evidence="5" id="KW-0472">Membrane</keyword>
<dbReference type="Gene3D" id="2.30.30.40">
    <property type="entry name" value="SH3 Domains"/>
    <property type="match status" value="1"/>
</dbReference>
<comment type="similarity">
    <text evidence="4">Belongs to the glycosyl hydrolase 18 family.</text>
</comment>
<dbReference type="InterPro" id="IPR003646">
    <property type="entry name" value="SH3-like_bac-type"/>
</dbReference>
<feature type="transmembrane region" description="Helical" evidence="5">
    <location>
        <begin position="7"/>
        <end position="27"/>
    </location>
</feature>
<evidence type="ECO:0000256" key="3">
    <source>
        <dbReference type="RuleBase" id="RU000489"/>
    </source>
</evidence>
<dbReference type="Gene3D" id="3.10.50.10">
    <property type="match status" value="1"/>
</dbReference>
<evidence type="ECO:0000256" key="4">
    <source>
        <dbReference type="RuleBase" id="RU004453"/>
    </source>
</evidence>
<dbReference type="InterPro" id="IPR001223">
    <property type="entry name" value="Glyco_hydro18_cat"/>
</dbReference>
<dbReference type="InterPro" id="IPR029070">
    <property type="entry name" value="Chitinase_insertion_sf"/>
</dbReference>
<dbReference type="EMBL" id="FOJY01000011">
    <property type="protein sequence ID" value="SFB16092.1"/>
    <property type="molecule type" value="Genomic_DNA"/>
</dbReference>
<evidence type="ECO:0000256" key="1">
    <source>
        <dbReference type="ARBA" id="ARBA00022801"/>
    </source>
</evidence>
<protein>
    <submittedName>
        <fullName evidence="7">Spore germination protein YaaH</fullName>
    </submittedName>
</protein>
<keyword evidence="2 3" id="KW-0326">Glycosidase</keyword>
<dbReference type="OrthoDB" id="9775889at2"/>
<dbReference type="STRING" id="1120918.SAMN05216249_11133"/>
<proteinExistence type="inferred from homology"/>
<dbReference type="PANTHER" id="PTHR46066">
    <property type="entry name" value="CHITINASE DOMAIN-CONTAINING PROTEIN 1 FAMILY MEMBER"/>
    <property type="match status" value="1"/>
</dbReference>
<evidence type="ECO:0000313" key="7">
    <source>
        <dbReference type="EMBL" id="SFB16092.1"/>
    </source>
</evidence>
<dbReference type="PANTHER" id="PTHR46066:SF2">
    <property type="entry name" value="CHITINASE DOMAIN-CONTAINING PROTEIN 1"/>
    <property type="match status" value="1"/>
</dbReference>
<reference evidence="7 8" key="1">
    <citation type="submission" date="2016-10" db="EMBL/GenBank/DDBJ databases">
        <authorList>
            <person name="de Groot N.N."/>
        </authorList>
    </citation>
    <scope>NUCLEOTIDE SEQUENCE [LARGE SCALE GENOMIC DNA]</scope>
    <source>
        <strain evidence="7 8">DSM 5522</strain>
    </source>
</reference>
<keyword evidence="1 3" id="KW-0378">Hydrolase</keyword>
<organism evidence="7 8">
    <name type="scientific">Acetitomaculum ruminis DSM 5522</name>
    <dbReference type="NCBI Taxonomy" id="1120918"/>
    <lineage>
        <taxon>Bacteria</taxon>
        <taxon>Bacillati</taxon>
        <taxon>Bacillota</taxon>
        <taxon>Clostridia</taxon>
        <taxon>Lachnospirales</taxon>
        <taxon>Lachnospiraceae</taxon>
        <taxon>Acetitomaculum</taxon>
    </lineage>
</organism>
<dbReference type="InterPro" id="IPR011583">
    <property type="entry name" value="Chitinase_II/V-like_cat"/>
</dbReference>
<keyword evidence="5" id="KW-1133">Transmembrane helix</keyword>
<dbReference type="InterPro" id="IPR001579">
    <property type="entry name" value="Glyco_hydro_18_chit_AS"/>
</dbReference>
<dbReference type="PROSITE" id="PS01095">
    <property type="entry name" value="GH18_1"/>
    <property type="match status" value="1"/>
</dbReference>
<dbReference type="AlphaFoldDB" id="A0A1I0YSB0"/>
<dbReference type="Pfam" id="PF00704">
    <property type="entry name" value="Glyco_hydro_18"/>
    <property type="match status" value="1"/>
</dbReference>
<evidence type="ECO:0000256" key="2">
    <source>
        <dbReference type="ARBA" id="ARBA00023295"/>
    </source>
</evidence>
<evidence type="ECO:0000256" key="5">
    <source>
        <dbReference type="SAM" id="Phobius"/>
    </source>
</evidence>
<dbReference type="PROSITE" id="PS51910">
    <property type="entry name" value="GH18_2"/>
    <property type="match status" value="1"/>
</dbReference>
<sequence length="580" mass="65962">MKKKRLTMVLILSIIAIVLIFVLVKLVSHFSPGKDRMDLRTYFNISEDDQVGIVIQDSKLDTTGLIRNGQIYIDYDTVREELNTGFYWDTKENLLLYALPQSLVSVQADESDYNEAKEKKEVPYKIFFVNNDKAYIALDFIKEFTNIKYDLYENPYHVQIINKWGQSSVATLKKNDSIRLKAGIKSEILTDVNANDKVTFLDDLDKDWACVRSADGFIGYIKKKSLNEFTDEVITNEDFVEPEYTNIQKNYKLNIAWNQIFNSTANSYIQRLVAGTKGLNTVIPSWFRTVDTEGNISSLADSSYVSYCHNNNIEVWGMVTNVDNPDVDMTLLLSVTSSRQQLINKIMAQAIEYNLDGINVDIESLSADAGRGYIEFIRELSIKCRQNGLVLSVCDYTPFDFNSFYDVKSQAEVADYIMLMAYDEHYSVENPGSVASVSFVETGINAMINDNCVPSNKLVLGLPFYTRNWCYTPKEGGGISQSAELNKEDYDISVETVSMKESLSLVSENNANVVWEESCGQNKARYSLNGSVYEMWLEDANSIEEKMKRVKSNSLAGVSVWKLGNENEDIWDVITKYLKE</sequence>
<name>A0A1I0YSB0_9FIRM</name>
<keyword evidence="5" id="KW-0812">Transmembrane</keyword>
<accession>A0A1I0YSB0</accession>